<reference evidence="1" key="1">
    <citation type="submission" date="2022-09" db="EMBL/GenBank/DDBJ databases">
        <title>Rhodovastum sp. nov. RN2-1 isolated from soil in Seongnam, South Korea.</title>
        <authorList>
            <person name="Le N.T."/>
        </authorList>
    </citation>
    <scope>NUCLEOTIDE SEQUENCE</scope>
    <source>
        <strain evidence="1">RN2-1</strain>
    </source>
</reference>
<dbReference type="RefSeq" id="WP_264713336.1">
    <property type="nucleotide sequence ID" value="NZ_JAPDNT010000004.1"/>
</dbReference>
<evidence type="ECO:0000313" key="2">
    <source>
        <dbReference type="Proteomes" id="UP001165679"/>
    </source>
</evidence>
<evidence type="ECO:0000313" key="1">
    <source>
        <dbReference type="EMBL" id="MCW3474692.1"/>
    </source>
</evidence>
<proteinExistence type="predicted"/>
<protein>
    <recommendedName>
        <fullName evidence="3">Thymidylate synthase</fullName>
    </recommendedName>
</protein>
<gene>
    <name evidence="1" type="ORF">OL599_08855</name>
</gene>
<comment type="caution">
    <text evidence="1">The sequence shown here is derived from an EMBL/GenBank/DDBJ whole genome shotgun (WGS) entry which is preliminary data.</text>
</comment>
<evidence type="ECO:0008006" key="3">
    <source>
        <dbReference type="Google" id="ProtNLM"/>
    </source>
</evidence>
<dbReference type="EMBL" id="JAPDNT010000004">
    <property type="protein sequence ID" value="MCW3474692.1"/>
    <property type="molecule type" value="Genomic_DNA"/>
</dbReference>
<keyword evidence="2" id="KW-1185">Reference proteome</keyword>
<reference evidence="1" key="2">
    <citation type="submission" date="2022-10" db="EMBL/GenBank/DDBJ databases">
        <authorList>
            <person name="Trinh H.N."/>
        </authorList>
    </citation>
    <scope>NUCLEOTIDE SEQUENCE</scope>
    <source>
        <strain evidence="1">RN2-1</strain>
    </source>
</reference>
<sequence length="270" mass="29993">MELIKGQTVPAVWLAAVEHLTGCPDGEDFDVFLHVAEPTKLSEQDAAVYNEVDGFLKSRGAFGVHTVAETIFPLDEYLHGGARGVFDDFPPKIRAIHNARDDGNWGSYALRILRQKDFNGATFNPLEQMVEKIKNYGKYRASFELGQGRLFEDDIPIYDPATDRKRLYGGPCLSHLSIKVHDGKVRFNATYRSHYYVRRLLGNLVGLGRLQYFLARETGLELGPLTINSTFARLDTGSGTGIGGHWGKRDVDGLIARCRAIYDATRAAAA</sequence>
<dbReference type="InterPro" id="IPR036926">
    <property type="entry name" value="Thymidate_synth/dCMP_Mease_sf"/>
</dbReference>
<accession>A0AA42CH76</accession>
<dbReference type="Proteomes" id="UP001165679">
    <property type="component" value="Unassembled WGS sequence"/>
</dbReference>
<organism evidence="1 2">
    <name type="scientific">Limobrevibacterium gyesilva</name>
    <dbReference type="NCBI Taxonomy" id="2991712"/>
    <lineage>
        <taxon>Bacteria</taxon>
        <taxon>Pseudomonadati</taxon>
        <taxon>Pseudomonadota</taxon>
        <taxon>Alphaproteobacteria</taxon>
        <taxon>Acetobacterales</taxon>
        <taxon>Acetobacteraceae</taxon>
        <taxon>Limobrevibacterium</taxon>
    </lineage>
</organism>
<dbReference type="Gene3D" id="3.30.572.10">
    <property type="entry name" value="Thymidylate synthase/dCMP hydroxymethylase domain"/>
    <property type="match status" value="1"/>
</dbReference>
<dbReference type="AlphaFoldDB" id="A0AA42CH76"/>
<name>A0AA42CH76_9PROT</name>
<dbReference type="SUPFAM" id="SSF55831">
    <property type="entry name" value="Thymidylate synthase/dCMP hydroxymethylase"/>
    <property type="match status" value="1"/>
</dbReference>